<dbReference type="Proteomes" id="UP000322234">
    <property type="component" value="Unassembled WGS sequence"/>
</dbReference>
<evidence type="ECO:0000313" key="3">
    <source>
        <dbReference type="Proteomes" id="UP000322234"/>
    </source>
</evidence>
<feature type="region of interest" description="Disordered" evidence="1">
    <location>
        <begin position="87"/>
        <end position="118"/>
    </location>
</feature>
<feature type="compositionally biased region" description="Basic and acidic residues" evidence="1">
    <location>
        <begin position="87"/>
        <end position="96"/>
    </location>
</feature>
<organism evidence="2 3">
    <name type="scientific">Bos mutus</name>
    <name type="common">wild yak</name>
    <dbReference type="NCBI Taxonomy" id="72004"/>
    <lineage>
        <taxon>Eukaryota</taxon>
        <taxon>Metazoa</taxon>
        <taxon>Chordata</taxon>
        <taxon>Craniata</taxon>
        <taxon>Vertebrata</taxon>
        <taxon>Euteleostomi</taxon>
        <taxon>Mammalia</taxon>
        <taxon>Eutheria</taxon>
        <taxon>Laurasiatheria</taxon>
        <taxon>Artiodactyla</taxon>
        <taxon>Ruminantia</taxon>
        <taxon>Pecora</taxon>
        <taxon>Bovidae</taxon>
        <taxon>Bovinae</taxon>
        <taxon>Bos</taxon>
    </lineage>
</organism>
<sequence length="144" mass="16100">MHPKVPMYDCAPTSKASCSLLMPPPQRLKKLTPTFSTGLCHISFKATKGLLPYTREDKASYKCQCLPSPGSLRGSAPEEPSFLFSRKVKDQGHDTGKSSSQVRHLSNDPKSHRSDSGHPKANVQHFLLVRGIIWVAFWWDSKLH</sequence>
<proteinExistence type="predicted"/>
<keyword evidence="3" id="KW-1185">Reference proteome</keyword>
<dbReference type="AlphaFoldDB" id="A0A6B0R7C2"/>
<name>A0A6B0R7C2_9CETA</name>
<reference evidence="2" key="1">
    <citation type="submission" date="2019-10" db="EMBL/GenBank/DDBJ databases">
        <title>The sequence and de novo assembly of the wild yak genome.</title>
        <authorList>
            <person name="Liu Y."/>
        </authorList>
    </citation>
    <scope>NUCLEOTIDE SEQUENCE [LARGE SCALE GENOMIC DNA]</scope>
    <source>
        <strain evidence="2">WY2019</strain>
    </source>
</reference>
<comment type="caution">
    <text evidence="2">The sequence shown here is derived from an EMBL/GenBank/DDBJ whole genome shotgun (WGS) entry which is preliminary data.</text>
</comment>
<evidence type="ECO:0000313" key="2">
    <source>
        <dbReference type="EMBL" id="MXQ84861.1"/>
    </source>
</evidence>
<evidence type="ECO:0000256" key="1">
    <source>
        <dbReference type="SAM" id="MobiDB-lite"/>
    </source>
</evidence>
<protein>
    <submittedName>
        <fullName evidence="2">Uncharacterized protein</fullName>
    </submittedName>
</protein>
<feature type="compositionally biased region" description="Basic and acidic residues" evidence="1">
    <location>
        <begin position="105"/>
        <end position="118"/>
    </location>
</feature>
<dbReference type="EMBL" id="VBQZ03000023">
    <property type="protein sequence ID" value="MXQ84861.1"/>
    <property type="molecule type" value="Genomic_DNA"/>
</dbReference>
<gene>
    <name evidence="2" type="ORF">E5288_WYG021485</name>
</gene>
<accession>A0A6B0R7C2</accession>